<keyword evidence="1" id="KW-1133">Transmembrane helix</keyword>
<dbReference type="HOGENOM" id="CLU_2220379_0_0_0"/>
<name>M1ZDC0_NITG3</name>
<accession>M1ZDC0</accession>
<keyword evidence="1" id="KW-0812">Transmembrane</keyword>
<comment type="caution">
    <text evidence="2">The sequence shown here is derived from an EMBL/GenBank/DDBJ whole genome shotgun (WGS) entry which is preliminary data.</text>
</comment>
<organism evidence="2 3">
    <name type="scientific">Nitrospina gracilis (strain 3/211)</name>
    <dbReference type="NCBI Taxonomy" id="1266370"/>
    <lineage>
        <taxon>Bacteria</taxon>
        <taxon>Pseudomonadati</taxon>
        <taxon>Nitrospinota/Tectimicrobiota group</taxon>
        <taxon>Nitrospinota</taxon>
        <taxon>Nitrospinia</taxon>
        <taxon>Nitrospinales</taxon>
        <taxon>Nitrospinaceae</taxon>
        <taxon>Nitrospina</taxon>
    </lineage>
</organism>
<sequence>MASYGDLLILIGAIIVGLRIAFYQFLKSRYPEVWQVHKPVLGFIDSSVIDSKSNESIRGGKYYKKLNDSTISRIGDLTNLLTVVFLWLFGLFLIWVFIFPLIKIIH</sequence>
<evidence type="ECO:0000313" key="2">
    <source>
        <dbReference type="EMBL" id="CCQ91444.1"/>
    </source>
</evidence>
<keyword evidence="3" id="KW-1185">Reference proteome</keyword>
<keyword evidence="1" id="KW-0472">Membrane</keyword>
<dbReference type="InParanoid" id="M1ZDC0"/>
<evidence type="ECO:0000256" key="1">
    <source>
        <dbReference type="SAM" id="Phobius"/>
    </source>
</evidence>
<dbReference type="AlphaFoldDB" id="M1ZDC0"/>
<evidence type="ECO:0000313" key="3">
    <source>
        <dbReference type="Proteomes" id="UP000011704"/>
    </source>
</evidence>
<feature type="transmembrane region" description="Helical" evidence="1">
    <location>
        <begin position="80"/>
        <end position="102"/>
    </location>
</feature>
<feature type="transmembrane region" description="Helical" evidence="1">
    <location>
        <begin position="7"/>
        <end position="26"/>
    </location>
</feature>
<dbReference type="STRING" id="1266370.NITGR_700005"/>
<protein>
    <submittedName>
        <fullName evidence="2">Uncharacterized protein</fullName>
    </submittedName>
</protein>
<dbReference type="Proteomes" id="UP000011704">
    <property type="component" value="Unassembled WGS sequence"/>
</dbReference>
<gene>
    <name evidence="2" type="ORF">NITGR_700005</name>
</gene>
<proteinExistence type="predicted"/>
<reference evidence="2 3" key="1">
    <citation type="journal article" date="2013" name="Front. Microbiol.">
        <title>The genome of Nitrospina gracilis illuminates the metabolism and evolution of the major marine nitrite oxidizer.</title>
        <authorList>
            <person name="Luecker S."/>
            <person name="Nowka B."/>
            <person name="Rattei T."/>
            <person name="Spieck E."/>
            <person name="and Daims H."/>
        </authorList>
    </citation>
    <scope>NUCLEOTIDE SEQUENCE [LARGE SCALE GENOMIC DNA]</scope>
    <source>
        <strain evidence="2 3">3/211</strain>
    </source>
</reference>
<dbReference type="EMBL" id="CAQJ01000078">
    <property type="protein sequence ID" value="CCQ91444.1"/>
    <property type="molecule type" value="Genomic_DNA"/>
</dbReference>